<name>A0A809RJX7_9PROT</name>
<keyword evidence="2" id="KW-0813">Transport</keyword>
<evidence type="ECO:0000256" key="6">
    <source>
        <dbReference type="ARBA" id="ARBA00022958"/>
    </source>
</evidence>
<organism evidence="13 14">
    <name type="scientific">Sulfuriferula nivalis</name>
    <dbReference type="NCBI Taxonomy" id="2675298"/>
    <lineage>
        <taxon>Bacteria</taxon>
        <taxon>Pseudomonadati</taxon>
        <taxon>Pseudomonadota</taxon>
        <taxon>Betaproteobacteria</taxon>
        <taxon>Nitrosomonadales</taxon>
        <taxon>Sulfuricellaceae</taxon>
        <taxon>Sulfuriferula</taxon>
    </lineage>
</organism>
<dbReference type="Pfam" id="PF02080">
    <property type="entry name" value="TrkA_C"/>
    <property type="match status" value="1"/>
</dbReference>
<evidence type="ECO:0000259" key="11">
    <source>
        <dbReference type="PROSITE" id="PS51201"/>
    </source>
</evidence>
<evidence type="ECO:0000256" key="4">
    <source>
        <dbReference type="ARBA" id="ARBA00022538"/>
    </source>
</evidence>
<feature type="transmembrane region" description="Helical" evidence="10">
    <location>
        <begin position="278"/>
        <end position="294"/>
    </location>
</feature>
<keyword evidence="8" id="KW-0406">Ion transport</keyword>
<keyword evidence="14" id="KW-1185">Reference proteome</keyword>
<dbReference type="Pfam" id="PF02254">
    <property type="entry name" value="TrkA_N"/>
    <property type="match status" value="1"/>
</dbReference>
<feature type="transmembrane region" description="Helical" evidence="10">
    <location>
        <begin position="66"/>
        <end position="84"/>
    </location>
</feature>
<gene>
    <name evidence="13" type="ORF">SFSGTM_29470</name>
</gene>
<dbReference type="GO" id="GO:0005886">
    <property type="term" value="C:plasma membrane"/>
    <property type="evidence" value="ECO:0007669"/>
    <property type="project" value="TreeGrafter"/>
</dbReference>
<dbReference type="PROSITE" id="PS51202">
    <property type="entry name" value="RCK_C"/>
    <property type="match status" value="1"/>
</dbReference>
<evidence type="ECO:0000256" key="10">
    <source>
        <dbReference type="SAM" id="Phobius"/>
    </source>
</evidence>
<comment type="subcellular location">
    <subcellularLocation>
        <location evidence="1">Membrane</location>
        <topology evidence="1">Multi-pass membrane protein</topology>
    </subcellularLocation>
</comment>
<evidence type="ECO:0000259" key="12">
    <source>
        <dbReference type="PROSITE" id="PS51202"/>
    </source>
</evidence>
<evidence type="ECO:0000256" key="3">
    <source>
        <dbReference type="ARBA" id="ARBA00022449"/>
    </source>
</evidence>
<dbReference type="GO" id="GO:0006813">
    <property type="term" value="P:potassium ion transport"/>
    <property type="evidence" value="ECO:0007669"/>
    <property type="project" value="UniProtKB-KW"/>
</dbReference>
<dbReference type="PANTHER" id="PTHR46157">
    <property type="entry name" value="K(+) EFFLUX ANTIPORTER 3, CHLOROPLASTIC"/>
    <property type="match status" value="1"/>
</dbReference>
<feature type="transmembrane region" description="Helical" evidence="10">
    <location>
        <begin position="184"/>
        <end position="205"/>
    </location>
</feature>
<feature type="transmembrane region" description="Helical" evidence="10">
    <location>
        <begin position="247"/>
        <end position="266"/>
    </location>
</feature>
<dbReference type="SUPFAM" id="SSF116726">
    <property type="entry name" value="TrkA C-terminal domain-like"/>
    <property type="match status" value="1"/>
</dbReference>
<dbReference type="Proteomes" id="UP000463939">
    <property type="component" value="Chromosome"/>
</dbReference>
<sequence>MPVASNLAAMHSTLSLIILLLAAAVVVSALFRAWRLPSMLGFLLVGIIMGPHALNWLPDSPETRHLAEFGVVFLMFSIGLEFSLPKLNAIRTVVFGFGGAQVLSFILITIFITSNVGLPWTTGLAIGGALAMSSTAIVSKMLAEKLALQSEHGKQMIAVLLFQDLAVVPLLILTPTLASGGEDLWLELLTAGGKAIAVLLLLLFVGQKLMRPWFSWVASHKSSELFMLNVLLITLGLAYLTDQAGLSLALGAFLAGMLISETEFRYQVEDDIKPFRDVLLGLFFVTIGMLLDLHEVAHHWFGVTSILIALILTKTAIVWTIGRAFGNDSHIATRTALGLAQAGEFGFVLLAQADGLNLITGTPMQIVLAAMVLSMMIAPIIIQNSDKITRRLCGGEWAGRARELHDIAIKSMSADAHLIVCGYGRSGQNLARLLESEDIPYIALDADPARVKAAAAAGESVVFGDASKREVLLAAGLNRARGMVITFAELHAAMKILSLVQEIRPDLPVIVRTHDETDLDALKLAGAAAVVPEVLEGSLMLASHALLLLGVPLSRVLKKLRNVREQRYGLLRGFFRGATDEDEQLSETAQPRLRSVLITEQAAAAGKTIADSQILELGVEVLVVRRRNIRGLDPQPDMQIHTGDVLVLRGIPESLAIAEKYLLQGE</sequence>
<dbReference type="Pfam" id="PF00999">
    <property type="entry name" value="Na_H_Exchanger"/>
    <property type="match status" value="1"/>
</dbReference>
<dbReference type="GO" id="GO:0015297">
    <property type="term" value="F:antiporter activity"/>
    <property type="evidence" value="ECO:0007669"/>
    <property type="project" value="UniProtKB-KW"/>
</dbReference>
<dbReference type="InterPro" id="IPR006153">
    <property type="entry name" value="Cation/H_exchanger_TM"/>
</dbReference>
<evidence type="ECO:0000256" key="2">
    <source>
        <dbReference type="ARBA" id="ARBA00022448"/>
    </source>
</evidence>
<feature type="transmembrane region" description="Helical" evidence="10">
    <location>
        <begin position="363"/>
        <end position="382"/>
    </location>
</feature>
<keyword evidence="9 10" id="KW-0472">Membrane</keyword>
<dbReference type="InterPro" id="IPR036721">
    <property type="entry name" value="RCK_C_sf"/>
</dbReference>
<feature type="transmembrane region" description="Helical" evidence="10">
    <location>
        <begin position="93"/>
        <end position="112"/>
    </location>
</feature>
<evidence type="ECO:0000256" key="5">
    <source>
        <dbReference type="ARBA" id="ARBA00022692"/>
    </source>
</evidence>
<dbReference type="InterPro" id="IPR036291">
    <property type="entry name" value="NAD(P)-bd_dom_sf"/>
</dbReference>
<reference evidence="14" key="1">
    <citation type="submission" date="2019-11" db="EMBL/GenBank/DDBJ databases">
        <title>Isolation and characterization of a novel species in the genus Sulfuriferula.</title>
        <authorList>
            <person name="Mochizuki J."/>
            <person name="Kojima H."/>
            <person name="Fukui M."/>
        </authorList>
    </citation>
    <scope>NUCLEOTIDE SEQUENCE [LARGE SCALE GENOMIC DNA]</scope>
    <source>
        <strain evidence="14">SGTM</strain>
    </source>
</reference>
<feature type="transmembrane region" description="Helical" evidence="10">
    <location>
        <begin position="12"/>
        <end position="31"/>
    </location>
</feature>
<dbReference type="AlphaFoldDB" id="A0A809RJX7"/>
<dbReference type="InterPro" id="IPR006037">
    <property type="entry name" value="RCK_C"/>
</dbReference>
<evidence type="ECO:0000256" key="7">
    <source>
        <dbReference type="ARBA" id="ARBA00022989"/>
    </source>
</evidence>
<proteinExistence type="predicted"/>
<dbReference type="InterPro" id="IPR003148">
    <property type="entry name" value="RCK_N"/>
</dbReference>
<feature type="transmembrane region" description="Helical" evidence="10">
    <location>
        <begin position="300"/>
        <end position="319"/>
    </location>
</feature>
<evidence type="ECO:0000256" key="8">
    <source>
        <dbReference type="ARBA" id="ARBA00023065"/>
    </source>
</evidence>
<dbReference type="PROSITE" id="PS51201">
    <property type="entry name" value="RCK_N"/>
    <property type="match status" value="1"/>
</dbReference>
<keyword evidence="5 10" id="KW-0812">Transmembrane</keyword>
<evidence type="ECO:0000256" key="1">
    <source>
        <dbReference type="ARBA" id="ARBA00004141"/>
    </source>
</evidence>
<dbReference type="KEGG" id="sniv:SFSGTM_29470"/>
<dbReference type="GO" id="GO:1902600">
    <property type="term" value="P:proton transmembrane transport"/>
    <property type="evidence" value="ECO:0007669"/>
    <property type="project" value="InterPro"/>
</dbReference>
<dbReference type="Gene3D" id="3.30.70.1450">
    <property type="entry name" value="Regulator of K+ conductance, C-terminal domain"/>
    <property type="match status" value="1"/>
</dbReference>
<feature type="transmembrane region" description="Helical" evidence="10">
    <location>
        <begin position="118"/>
        <end position="138"/>
    </location>
</feature>
<accession>A0A809RJX7</accession>
<feature type="transmembrane region" description="Helical" evidence="10">
    <location>
        <begin position="159"/>
        <end position="178"/>
    </location>
</feature>
<evidence type="ECO:0000313" key="13">
    <source>
        <dbReference type="EMBL" id="BBP02239.1"/>
    </source>
</evidence>
<dbReference type="SUPFAM" id="SSF51735">
    <property type="entry name" value="NAD(P)-binding Rossmann-fold domains"/>
    <property type="match status" value="1"/>
</dbReference>
<feature type="domain" description="RCK N-terminal" evidence="11">
    <location>
        <begin position="415"/>
        <end position="532"/>
    </location>
</feature>
<protein>
    <submittedName>
        <fullName evidence="13">Potassium efflux system protein</fullName>
    </submittedName>
</protein>
<keyword evidence="4" id="KW-0633">Potassium transport</keyword>
<dbReference type="Gene3D" id="3.40.50.720">
    <property type="entry name" value="NAD(P)-binding Rossmann-like Domain"/>
    <property type="match status" value="1"/>
</dbReference>
<feature type="transmembrane region" description="Helical" evidence="10">
    <location>
        <begin position="331"/>
        <end position="351"/>
    </location>
</feature>
<dbReference type="GO" id="GO:0008324">
    <property type="term" value="F:monoatomic cation transmembrane transporter activity"/>
    <property type="evidence" value="ECO:0007669"/>
    <property type="project" value="InterPro"/>
</dbReference>
<feature type="transmembrane region" description="Helical" evidence="10">
    <location>
        <begin position="38"/>
        <end position="54"/>
    </location>
</feature>
<evidence type="ECO:0000256" key="9">
    <source>
        <dbReference type="ARBA" id="ARBA00023136"/>
    </source>
</evidence>
<keyword evidence="3" id="KW-0050">Antiport</keyword>
<feature type="domain" description="RCK C-terminal" evidence="12">
    <location>
        <begin position="580"/>
        <end position="664"/>
    </location>
</feature>
<keyword evidence="7 10" id="KW-1133">Transmembrane helix</keyword>
<dbReference type="PANTHER" id="PTHR46157:SF4">
    <property type="entry name" value="K(+) EFFLUX ANTIPORTER 3, CHLOROPLASTIC"/>
    <property type="match status" value="1"/>
</dbReference>
<dbReference type="Gene3D" id="1.20.1530.20">
    <property type="match status" value="1"/>
</dbReference>
<dbReference type="InterPro" id="IPR038770">
    <property type="entry name" value="Na+/solute_symporter_sf"/>
</dbReference>
<dbReference type="EMBL" id="AP021881">
    <property type="protein sequence ID" value="BBP02239.1"/>
    <property type="molecule type" value="Genomic_DNA"/>
</dbReference>
<evidence type="ECO:0000313" key="14">
    <source>
        <dbReference type="Proteomes" id="UP000463939"/>
    </source>
</evidence>
<keyword evidence="6" id="KW-0630">Potassium</keyword>